<protein>
    <submittedName>
        <fullName evidence="1">Uncharacterized protein</fullName>
    </submittedName>
</protein>
<reference evidence="1 2" key="1">
    <citation type="journal article" date="2024" name="J Genomics">
        <title>Draft genome sequencing and assembly of Favolaschia claudopus CIRM-BRFM 2984 isolated from oak limbs.</title>
        <authorList>
            <person name="Navarro D."/>
            <person name="Drula E."/>
            <person name="Chaduli D."/>
            <person name="Cazenave R."/>
            <person name="Ahrendt S."/>
            <person name="Wang J."/>
            <person name="Lipzen A."/>
            <person name="Daum C."/>
            <person name="Barry K."/>
            <person name="Grigoriev I.V."/>
            <person name="Favel A."/>
            <person name="Rosso M.N."/>
            <person name="Martin F."/>
        </authorList>
    </citation>
    <scope>NUCLEOTIDE SEQUENCE [LARGE SCALE GENOMIC DNA]</scope>
    <source>
        <strain evidence="1 2">CIRM-BRFM 2984</strain>
    </source>
</reference>
<gene>
    <name evidence="1" type="ORF">R3P38DRAFT_2849581</name>
</gene>
<evidence type="ECO:0000313" key="1">
    <source>
        <dbReference type="EMBL" id="KAK7055917.1"/>
    </source>
</evidence>
<organism evidence="1 2">
    <name type="scientific">Favolaschia claudopus</name>
    <dbReference type="NCBI Taxonomy" id="2862362"/>
    <lineage>
        <taxon>Eukaryota</taxon>
        <taxon>Fungi</taxon>
        <taxon>Dikarya</taxon>
        <taxon>Basidiomycota</taxon>
        <taxon>Agaricomycotina</taxon>
        <taxon>Agaricomycetes</taxon>
        <taxon>Agaricomycetidae</taxon>
        <taxon>Agaricales</taxon>
        <taxon>Marasmiineae</taxon>
        <taxon>Mycenaceae</taxon>
        <taxon>Favolaschia</taxon>
    </lineage>
</organism>
<dbReference type="EMBL" id="JAWWNJ010000005">
    <property type="protein sequence ID" value="KAK7055917.1"/>
    <property type="molecule type" value="Genomic_DNA"/>
</dbReference>
<comment type="caution">
    <text evidence="1">The sequence shown here is derived from an EMBL/GenBank/DDBJ whole genome shotgun (WGS) entry which is preliminary data.</text>
</comment>
<name>A0AAW0DTW4_9AGAR</name>
<keyword evidence="2" id="KW-1185">Reference proteome</keyword>
<feature type="non-terminal residue" evidence="1">
    <location>
        <position position="333"/>
    </location>
</feature>
<evidence type="ECO:0000313" key="2">
    <source>
        <dbReference type="Proteomes" id="UP001362999"/>
    </source>
</evidence>
<dbReference type="Proteomes" id="UP001362999">
    <property type="component" value="Unassembled WGS sequence"/>
</dbReference>
<dbReference type="AlphaFoldDB" id="A0AAW0DTW4"/>
<accession>A0AAW0DTW4</accession>
<sequence>MLKKLFTKEKRMPWNLHDIFPTSSTMRNDLDVYLWLVRETAERPWAGDAHPAATQLESMKLYRTAVGGYAYIICRLRHPACPHFPITLMFSRFREGGTRGEIASEHSPASGLALDRVAVTTTRSEAEHLVKKDHSLYWTLTFPTATKPTLFDLLALVELVSAKNKTYGSGTPGSSVPQTPLEGGASGVFYGTAIYCAMQRLFDGKSVENPACRSDLAAFLGLVDTYDRKIQDVTFTFPIARREFDTKGANARLAAMGDRILKAELSAGFLRQLESKIVLLKNQKDAEMSRRRASLKEKTDAHLERDKHLKKKEVRISFQVGGEKEREEILRRI</sequence>
<proteinExistence type="predicted"/>